<organism evidence="2 3">
    <name type="scientific">Thermincola ferriacetica</name>
    <dbReference type="NCBI Taxonomy" id="281456"/>
    <lineage>
        <taxon>Bacteria</taxon>
        <taxon>Bacillati</taxon>
        <taxon>Bacillota</taxon>
        <taxon>Clostridia</taxon>
        <taxon>Eubacteriales</taxon>
        <taxon>Thermincolaceae</taxon>
        <taxon>Thermincola</taxon>
    </lineage>
</organism>
<sequence length="136" mass="16131">MQEAKQLQHQPDEYEVLIKLKAELEEYRETCGQLEYLKTQLDGLKKEVSQLKKQKTELVYDLIDITQAKKKLADDDPAILFMRLLRKAVKPLWEAKAEMEYYLTRMGELTPRQAQEIEKNRDFLKSLVDMLNQKLN</sequence>
<keyword evidence="3" id="KW-1185">Reference proteome</keyword>
<feature type="coiled-coil region" evidence="1">
    <location>
        <begin position="17"/>
        <end position="61"/>
    </location>
</feature>
<proteinExistence type="predicted"/>
<dbReference type="AlphaFoldDB" id="A0A0L6W441"/>
<reference evidence="3" key="1">
    <citation type="submission" date="2015-07" db="EMBL/GenBank/DDBJ databases">
        <title>Complete Genome of Thermincola ferriacetica strain Z-0001T.</title>
        <authorList>
            <person name="Lusk B."/>
            <person name="Badalamenti J.P."/>
            <person name="Parameswaran P."/>
            <person name="Bond D.R."/>
            <person name="Torres C.I."/>
        </authorList>
    </citation>
    <scope>NUCLEOTIDE SEQUENCE [LARGE SCALE GENOMIC DNA]</scope>
    <source>
        <strain evidence="3">Z-0001</strain>
    </source>
</reference>
<comment type="caution">
    <text evidence="2">The sequence shown here is derived from an EMBL/GenBank/DDBJ whole genome shotgun (WGS) entry which is preliminary data.</text>
</comment>
<accession>A0A0L6W441</accession>
<dbReference type="Proteomes" id="UP000037175">
    <property type="component" value="Unassembled WGS sequence"/>
</dbReference>
<name>A0A0L6W441_9FIRM</name>
<keyword evidence="1" id="KW-0175">Coiled coil</keyword>
<evidence type="ECO:0000256" key="1">
    <source>
        <dbReference type="SAM" id="Coils"/>
    </source>
</evidence>
<dbReference type="RefSeq" id="WP_052217057.1">
    <property type="nucleotide sequence ID" value="NZ_LGTE01000004.1"/>
</dbReference>
<dbReference type="EMBL" id="LGTE01000004">
    <property type="protein sequence ID" value="KNZ70347.1"/>
    <property type="molecule type" value="Genomic_DNA"/>
</dbReference>
<evidence type="ECO:0000313" key="3">
    <source>
        <dbReference type="Proteomes" id="UP000037175"/>
    </source>
</evidence>
<evidence type="ECO:0000313" key="2">
    <source>
        <dbReference type="EMBL" id="KNZ70347.1"/>
    </source>
</evidence>
<gene>
    <name evidence="2" type="ORF">Tfer_0907</name>
</gene>
<protein>
    <submittedName>
        <fullName evidence="2">Uncharacterized protein</fullName>
    </submittedName>
</protein>